<dbReference type="InterPro" id="IPR003020">
    <property type="entry name" value="HCO3_transpt_euk"/>
</dbReference>
<evidence type="ECO:0000259" key="1">
    <source>
        <dbReference type="Pfam" id="PF07565"/>
    </source>
</evidence>
<dbReference type="EMBL" id="JBJKFK010005478">
    <property type="protein sequence ID" value="KAL3308300.1"/>
    <property type="molecule type" value="Genomic_DNA"/>
</dbReference>
<feature type="domain" description="Band 3 cytoplasmic" evidence="1">
    <location>
        <begin position="27"/>
        <end position="284"/>
    </location>
</feature>
<dbReference type="InterPro" id="IPR013769">
    <property type="entry name" value="Band3_cytoplasmic_dom"/>
</dbReference>
<protein>
    <submittedName>
        <fullName evidence="2">Electrogenic sodium bicarbonate cotransporter 4</fullName>
    </submittedName>
</protein>
<evidence type="ECO:0000313" key="2">
    <source>
        <dbReference type="EMBL" id="KAL3308300.1"/>
    </source>
</evidence>
<proteinExistence type="predicted"/>
<dbReference type="AlphaFoldDB" id="A0ABD2PL94"/>
<dbReference type="Proteomes" id="UP001626550">
    <property type="component" value="Unassembled WGS sequence"/>
</dbReference>
<gene>
    <name evidence="2" type="primary">SLC4A5</name>
    <name evidence="2" type="ORF">Ciccas_013170</name>
</gene>
<dbReference type="Pfam" id="PF07565">
    <property type="entry name" value="Band_3_cyto"/>
    <property type="match status" value="1"/>
</dbReference>
<accession>A0ABD2PL94</accession>
<organism evidence="2 3">
    <name type="scientific">Cichlidogyrus casuarinus</name>
    <dbReference type="NCBI Taxonomy" id="1844966"/>
    <lineage>
        <taxon>Eukaryota</taxon>
        <taxon>Metazoa</taxon>
        <taxon>Spiralia</taxon>
        <taxon>Lophotrochozoa</taxon>
        <taxon>Platyhelminthes</taxon>
        <taxon>Monogenea</taxon>
        <taxon>Monopisthocotylea</taxon>
        <taxon>Dactylogyridea</taxon>
        <taxon>Ancyrocephalidae</taxon>
        <taxon>Cichlidogyrus</taxon>
    </lineage>
</organism>
<dbReference type="PANTHER" id="PTHR11453:SF47">
    <property type="entry name" value="ANION EXCHANGE PROTEIN"/>
    <property type="match status" value="1"/>
</dbReference>
<evidence type="ECO:0000313" key="3">
    <source>
        <dbReference type="Proteomes" id="UP001626550"/>
    </source>
</evidence>
<dbReference type="PANTHER" id="PTHR11453">
    <property type="entry name" value="ANION EXCHANGE PROTEIN"/>
    <property type="match status" value="1"/>
</dbReference>
<reference evidence="2 3" key="1">
    <citation type="submission" date="2024-11" db="EMBL/GenBank/DDBJ databases">
        <title>Adaptive evolution of stress response genes in parasites aligns with host niche diversity.</title>
        <authorList>
            <person name="Hahn C."/>
            <person name="Resl P."/>
        </authorList>
    </citation>
    <scope>NUCLEOTIDE SEQUENCE [LARGE SCALE GENOMIC DNA]</scope>
    <source>
        <strain evidence="2">EGGRZ-B1_66</strain>
        <tissue evidence="2">Body</tissue>
    </source>
</reference>
<keyword evidence="3" id="KW-1185">Reference proteome</keyword>
<dbReference type="SUPFAM" id="SSF55804">
    <property type="entry name" value="Phoshotransferase/anion transport protein"/>
    <property type="match status" value="1"/>
</dbReference>
<sequence>MDQTEGRVRFSEVEVNVNPNIEITLPSIFVELDELRVEQEDIASQDSIGHHWLQRARWVKFEENYDETSKRFSDAHVSPLKFQDIIEFRTLIDEHLTIVDCNEAITTISEAMQELASKLHEDGAFVDENDVNYIYELFMAKRYHPDVKTQSSLNTQKPDKSKVNEGFTLETRSESILLEKVYGRRKFRFLPLLNSNSESELFNIHLGETFHTYSESCCVLSARINILVKPILALVRLDMPILEPGLVEVNIPVRFLFFCLGPTEHKFNYNELGRCFAVMLRNRVRTFDELTALFRNSVNAFIPPTMDLI</sequence>
<dbReference type="Gene3D" id="3.40.930.10">
    <property type="entry name" value="Mannitol-specific EII, Chain A"/>
    <property type="match status" value="1"/>
</dbReference>
<comment type="caution">
    <text evidence="2">The sequence shown here is derived from an EMBL/GenBank/DDBJ whole genome shotgun (WGS) entry which is preliminary data.</text>
</comment>
<dbReference type="InterPro" id="IPR016152">
    <property type="entry name" value="PTrfase/Anion_transptr"/>
</dbReference>
<name>A0ABD2PL94_9PLAT</name>